<gene>
    <name evidence="8" type="ORF">DBT_1319</name>
</gene>
<evidence type="ECO:0000256" key="3">
    <source>
        <dbReference type="ARBA" id="ARBA00022723"/>
    </source>
</evidence>
<evidence type="ECO:0000256" key="4">
    <source>
        <dbReference type="ARBA" id="ARBA00022982"/>
    </source>
</evidence>
<keyword evidence="5" id="KW-0408">Iron</keyword>
<dbReference type="GO" id="GO:0051539">
    <property type="term" value="F:4 iron, 4 sulfur cluster binding"/>
    <property type="evidence" value="ECO:0007669"/>
    <property type="project" value="UniProtKB-KW"/>
</dbReference>
<keyword evidence="1" id="KW-0813">Transport</keyword>
<accession>A0A1B9F5I4</accession>
<evidence type="ECO:0000256" key="5">
    <source>
        <dbReference type="ARBA" id="ARBA00023004"/>
    </source>
</evidence>
<dbReference type="InterPro" id="IPR041657">
    <property type="entry name" value="HTH_17"/>
</dbReference>
<dbReference type="PROSITE" id="PS00198">
    <property type="entry name" value="4FE4S_FER_1"/>
    <property type="match status" value="1"/>
</dbReference>
<evidence type="ECO:0000256" key="2">
    <source>
        <dbReference type="ARBA" id="ARBA00022485"/>
    </source>
</evidence>
<reference evidence="8 9" key="1">
    <citation type="submission" date="2016-06" db="EMBL/GenBank/DDBJ databases">
        <title>Respiratory ammonification of nitrate coupled to the oxidation of elemental sulfur in deep-sea autotrophic thermophilic bacteria.</title>
        <authorList>
            <person name="Slobodkina G.B."/>
            <person name="Mardanov A.V."/>
            <person name="Ravin N.V."/>
            <person name="Frolova A.A."/>
            <person name="Viryasiv M.B."/>
            <person name="Chernyh N.A."/>
            <person name="Bonch-Osmolovskaya E.A."/>
            <person name="Slobodkin A.I."/>
        </authorList>
    </citation>
    <scope>NUCLEOTIDE SEQUENCE [LARGE SCALE GENOMIC DNA]</scope>
    <source>
        <strain evidence="8 9">S69</strain>
    </source>
</reference>
<dbReference type="Pfam" id="PF13183">
    <property type="entry name" value="Fer4_8"/>
    <property type="match status" value="1"/>
</dbReference>
<dbReference type="SUPFAM" id="SSF46955">
    <property type="entry name" value="Putative DNA-binding domain"/>
    <property type="match status" value="1"/>
</dbReference>
<evidence type="ECO:0000313" key="8">
    <source>
        <dbReference type="EMBL" id="OCC15199.1"/>
    </source>
</evidence>
<keyword evidence="9" id="KW-1185">Reference proteome</keyword>
<dbReference type="EMBL" id="MAGO01000006">
    <property type="protein sequence ID" value="OCC15199.1"/>
    <property type="molecule type" value="Genomic_DNA"/>
</dbReference>
<feature type="domain" description="4Fe-4S ferredoxin-type" evidence="7">
    <location>
        <begin position="132"/>
        <end position="166"/>
    </location>
</feature>
<dbReference type="AlphaFoldDB" id="A0A1B9F5I4"/>
<evidence type="ECO:0000259" key="7">
    <source>
        <dbReference type="PROSITE" id="PS51379"/>
    </source>
</evidence>
<sequence length="306" mass="34549">MMFEFRIRDLAEEFGVHRNTVRNWIKNGAIAAKEGPGRRYLMEWSDYLALCERFGKKPRFIPEIPEKNGAEKADNIPEPLVIDKDNSKTLCPDPAWADVCLTCGTCASACPIAGVDGLDPRKIVRMALFGLEEGLVNSNWVWKCTMCAKCEEACPMNVKIVQLIRKIRSLRPRDRVPGPIHKGVQNCLERGNNLGIPKDDFLFLLEDLGQELSEEACPGFSTPVDVRGARILVTVNSKEPFAEPDDMKWWWKIFYAAGESWTISSENWEGVNWGLFSGDDEAMKTIVSRIVDNLQRLNCEGLLLPE</sequence>
<dbReference type="SUPFAM" id="SSF46548">
    <property type="entry name" value="alpha-helical ferredoxin"/>
    <property type="match status" value="1"/>
</dbReference>
<dbReference type="InterPro" id="IPR017896">
    <property type="entry name" value="4Fe4S_Fe-S-bd"/>
</dbReference>
<dbReference type="STRING" id="1156395.DBT_1319"/>
<keyword evidence="6" id="KW-0411">Iron-sulfur</keyword>
<comment type="caution">
    <text evidence="8">The sequence shown here is derived from an EMBL/GenBank/DDBJ whole genome shotgun (WGS) entry which is preliminary data.</text>
</comment>
<keyword evidence="4" id="KW-0249">Electron transport</keyword>
<evidence type="ECO:0000313" key="9">
    <source>
        <dbReference type="Proteomes" id="UP000093080"/>
    </source>
</evidence>
<dbReference type="PANTHER" id="PTHR43551">
    <property type="entry name" value="FUMARATE REDUCTASE IRON-SULFUR SUBUNIT"/>
    <property type="match status" value="1"/>
</dbReference>
<dbReference type="Gene3D" id="1.10.1060.10">
    <property type="entry name" value="Alpha-helical ferredoxin"/>
    <property type="match status" value="1"/>
</dbReference>
<keyword evidence="2" id="KW-0004">4Fe-4S</keyword>
<dbReference type="Proteomes" id="UP000093080">
    <property type="component" value="Unassembled WGS sequence"/>
</dbReference>
<proteinExistence type="predicted"/>
<evidence type="ECO:0000256" key="1">
    <source>
        <dbReference type="ARBA" id="ARBA00022448"/>
    </source>
</evidence>
<name>A0A1B9F5I4_9BACT</name>
<dbReference type="PANTHER" id="PTHR43551:SF1">
    <property type="entry name" value="HETERODISULFIDE REDUCTASE"/>
    <property type="match status" value="1"/>
</dbReference>
<dbReference type="InterPro" id="IPR009061">
    <property type="entry name" value="DNA-bd_dom_put_sf"/>
</dbReference>
<dbReference type="InterPro" id="IPR009051">
    <property type="entry name" value="Helical_ferredxn"/>
</dbReference>
<organism evidence="8 9">
    <name type="scientific">Dissulfuribacter thermophilus</name>
    <dbReference type="NCBI Taxonomy" id="1156395"/>
    <lineage>
        <taxon>Bacteria</taxon>
        <taxon>Pseudomonadati</taxon>
        <taxon>Thermodesulfobacteriota</taxon>
        <taxon>Dissulfuribacteria</taxon>
        <taxon>Dissulfuribacterales</taxon>
        <taxon>Dissulfuribacteraceae</taxon>
        <taxon>Dissulfuribacter</taxon>
    </lineage>
</organism>
<dbReference type="InterPro" id="IPR017900">
    <property type="entry name" value="4Fe4S_Fe_S_CS"/>
</dbReference>
<dbReference type="PATRIC" id="fig|1156395.6.peg.1333"/>
<dbReference type="PROSITE" id="PS51379">
    <property type="entry name" value="4FE4S_FER_2"/>
    <property type="match status" value="2"/>
</dbReference>
<feature type="domain" description="4Fe-4S ferredoxin-type" evidence="7">
    <location>
        <begin position="92"/>
        <end position="121"/>
    </location>
</feature>
<dbReference type="Pfam" id="PF12728">
    <property type="entry name" value="HTH_17"/>
    <property type="match status" value="1"/>
</dbReference>
<protein>
    <submittedName>
        <fullName evidence="8">4Fe-4S dicluster domain protein</fullName>
    </submittedName>
</protein>
<keyword evidence="3" id="KW-0479">Metal-binding</keyword>
<dbReference type="GO" id="GO:0046872">
    <property type="term" value="F:metal ion binding"/>
    <property type="evidence" value="ECO:0007669"/>
    <property type="project" value="UniProtKB-KW"/>
</dbReference>
<evidence type="ECO:0000256" key="6">
    <source>
        <dbReference type="ARBA" id="ARBA00023014"/>
    </source>
</evidence>